<feature type="signal peptide" evidence="2">
    <location>
        <begin position="1"/>
        <end position="21"/>
    </location>
</feature>
<protein>
    <submittedName>
        <fullName evidence="4">Nuclease</fullName>
    </submittedName>
</protein>
<name>A0AA94EFK5_9GAMM</name>
<evidence type="ECO:0000259" key="3">
    <source>
        <dbReference type="Pfam" id="PF03372"/>
    </source>
</evidence>
<evidence type="ECO:0000313" key="4">
    <source>
        <dbReference type="EMBL" id="RUO43293.1"/>
    </source>
</evidence>
<dbReference type="GO" id="GO:0003824">
    <property type="term" value="F:catalytic activity"/>
    <property type="evidence" value="ECO:0007669"/>
    <property type="project" value="InterPro"/>
</dbReference>
<dbReference type="AlphaFoldDB" id="A0AA94EFK5"/>
<gene>
    <name evidence="4" type="ORF">CWE23_08040</name>
</gene>
<feature type="region of interest" description="Disordered" evidence="1">
    <location>
        <begin position="217"/>
        <end position="238"/>
    </location>
</feature>
<comment type="caution">
    <text evidence="4">The sequence shown here is derived from an EMBL/GenBank/DDBJ whole genome shotgun (WGS) entry which is preliminary data.</text>
</comment>
<keyword evidence="5" id="KW-1185">Reference proteome</keyword>
<feature type="domain" description="Endonuclease/exonuclease/phosphatase" evidence="3">
    <location>
        <begin position="288"/>
        <end position="569"/>
    </location>
</feature>
<dbReference type="NCBIfam" id="NF033681">
    <property type="entry name" value="ExeM_NucH_DNase"/>
    <property type="match status" value="1"/>
</dbReference>
<dbReference type="SUPFAM" id="SSF56219">
    <property type="entry name" value="DNase I-like"/>
    <property type="match status" value="1"/>
</dbReference>
<feature type="compositionally biased region" description="Low complexity" evidence="1">
    <location>
        <begin position="218"/>
        <end position="234"/>
    </location>
</feature>
<dbReference type="EMBL" id="PIPS01000002">
    <property type="protein sequence ID" value="RUO43293.1"/>
    <property type="molecule type" value="Genomic_DNA"/>
</dbReference>
<sequence length="582" mass="63760">MKKTLLSLSALFFALPGAAQNCDSDAGLTPIAQIQGSATQSPKLGEQITTIGVVTQNWSAKEQLGGLFLQSTQQQQDNDSNTSEGLFIKASGKVYQDIKAGTLLKVTGTVNETDGLTMLTNTTAVFECGQAEAVSPVELTLPFTSEQQAEAHEGMLVTISADQPLTISGHYPLARHGYFDVSAGRLWTPTQIAEPGAAAQALAKSNQLNRLQIDDNSQTQPQQLPHQQLFHGPQNSLRSGATIKPVTGILSQFRDDYRLQPTTAPQLDQRSQITAIVPKLSDNIRIASFNVLNYFNGDGQGNGFPTERGARSPAQLQRQQDKLVAAITALKADVVGLMEVENDGFEQHSAIRELVDAINDASRIDYAIAQPRSTRVGTDQISVGIIYNPQRLTPVSHAATLEQGPFRRGSRVPLAQTFKVEGVEQPLTVVVNHFKSKGSCPDDGINANQNDGQACWNALRVESAQELLSWIEQQQLPNPVLLGDFNAYYQEDPIQYFIENGYPNVSDAKEYSYVYDSQAGSLDHIFVHQSLVPKVSHTQHVNFNADEPVSYDYRDADYYQPGPYRSSDHDPLLLDLSWSEDD</sequence>
<feature type="chain" id="PRO_5041737317" evidence="2">
    <location>
        <begin position="22"/>
        <end position="582"/>
    </location>
</feature>
<evidence type="ECO:0000256" key="1">
    <source>
        <dbReference type="SAM" id="MobiDB-lite"/>
    </source>
</evidence>
<dbReference type="InterPro" id="IPR005135">
    <property type="entry name" value="Endo/exonuclease/phosphatase"/>
</dbReference>
<evidence type="ECO:0000256" key="2">
    <source>
        <dbReference type="SAM" id="SignalP"/>
    </source>
</evidence>
<dbReference type="RefSeq" id="WP_126819961.1">
    <property type="nucleotide sequence ID" value="NZ_PIPS01000002.1"/>
</dbReference>
<dbReference type="InterPro" id="IPR047971">
    <property type="entry name" value="ExeM-like"/>
</dbReference>
<keyword evidence="2" id="KW-0732">Signal</keyword>
<dbReference type="Gene3D" id="3.60.10.10">
    <property type="entry name" value="Endonuclease/exonuclease/phosphatase"/>
    <property type="match status" value="1"/>
</dbReference>
<accession>A0AA94EFK5</accession>
<dbReference type="Pfam" id="PF03372">
    <property type="entry name" value="Exo_endo_phos"/>
    <property type="match status" value="1"/>
</dbReference>
<organism evidence="4 5">
    <name type="scientific">Idiomarina aquatica</name>
    <dbReference type="NCBI Taxonomy" id="1327752"/>
    <lineage>
        <taxon>Bacteria</taxon>
        <taxon>Pseudomonadati</taxon>
        <taxon>Pseudomonadota</taxon>
        <taxon>Gammaproteobacteria</taxon>
        <taxon>Alteromonadales</taxon>
        <taxon>Idiomarinaceae</taxon>
        <taxon>Idiomarina</taxon>
    </lineage>
</organism>
<evidence type="ECO:0000313" key="5">
    <source>
        <dbReference type="Proteomes" id="UP000286680"/>
    </source>
</evidence>
<proteinExistence type="predicted"/>
<dbReference type="PANTHER" id="PTHR42834:SF1">
    <property type="entry name" value="ENDONUCLEASE_EXONUCLEASE_PHOSPHATASE FAMILY PROTEIN (AFU_ORTHOLOGUE AFUA_3G09210)"/>
    <property type="match status" value="1"/>
</dbReference>
<dbReference type="InterPro" id="IPR036691">
    <property type="entry name" value="Endo/exonu/phosph_ase_sf"/>
</dbReference>
<dbReference type="Proteomes" id="UP000286680">
    <property type="component" value="Unassembled WGS sequence"/>
</dbReference>
<reference evidence="5" key="1">
    <citation type="journal article" date="2018" name="Front. Microbiol.">
        <title>Genome-Based Analysis Reveals the Taxonomy and Diversity of the Family Idiomarinaceae.</title>
        <authorList>
            <person name="Liu Y."/>
            <person name="Lai Q."/>
            <person name="Shao Z."/>
        </authorList>
    </citation>
    <scope>NUCLEOTIDE SEQUENCE [LARGE SCALE GENOMIC DNA]</scope>
    <source>
        <strain evidence="5">SN-14</strain>
    </source>
</reference>
<dbReference type="CDD" id="cd04486">
    <property type="entry name" value="YhcR_OBF_like"/>
    <property type="match status" value="1"/>
</dbReference>
<dbReference type="PANTHER" id="PTHR42834">
    <property type="entry name" value="ENDONUCLEASE/EXONUCLEASE/PHOSPHATASE FAMILY PROTEIN (AFU_ORTHOLOGUE AFUA_3G09210)"/>
    <property type="match status" value="1"/>
</dbReference>
<dbReference type="CDD" id="cd10283">
    <property type="entry name" value="MnuA_DNase1-like"/>
    <property type="match status" value="1"/>
</dbReference>